<evidence type="ECO:0000313" key="3">
    <source>
        <dbReference type="Proteomes" id="UP000237246"/>
    </source>
</evidence>
<evidence type="ECO:0000313" key="2">
    <source>
        <dbReference type="EMBL" id="POI22929.1"/>
    </source>
</evidence>
<comment type="caution">
    <text evidence="2">The sequence shown here is derived from an EMBL/GenBank/DDBJ whole genome shotgun (WGS) entry which is preliminary data.</text>
</comment>
<evidence type="ECO:0000256" key="1">
    <source>
        <dbReference type="SAM" id="MobiDB-lite"/>
    </source>
</evidence>
<dbReference type="OrthoDB" id="9119888at2759"/>
<protein>
    <submittedName>
        <fullName evidence="2">Uncharacterized protein</fullName>
    </submittedName>
</protein>
<feature type="compositionally biased region" description="Polar residues" evidence="1">
    <location>
        <begin position="107"/>
        <end position="123"/>
    </location>
</feature>
<dbReference type="EMBL" id="PPHD01053522">
    <property type="protein sequence ID" value="POI22929.1"/>
    <property type="molecule type" value="Genomic_DNA"/>
</dbReference>
<feature type="region of interest" description="Disordered" evidence="1">
    <location>
        <begin position="278"/>
        <end position="303"/>
    </location>
</feature>
<name>A0A2P4SFP2_BAMTH</name>
<reference evidence="2 3" key="1">
    <citation type="submission" date="2018-01" db="EMBL/GenBank/DDBJ databases">
        <title>Comparison of the Chinese Bamboo Partridge and Red Junglefowl genome sequences highlights the importance of demography in genome evolution.</title>
        <authorList>
            <person name="Tiley G.P."/>
            <person name="Kimball R.T."/>
            <person name="Braun E.L."/>
            <person name="Burleigh J.G."/>
        </authorList>
    </citation>
    <scope>NUCLEOTIDE SEQUENCE [LARGE SCALE GENOMIC DNA]</scope>
    <source>
        <strain evidence="2">RTK389</strain>
        <tissue evidence="2">Blood</tissue>
    </source>
</reference>
<dbReference type="Proteomes" id="UP000237246">
    <property type="component" value="Unassembled WGS sequence"/>
</dbReference>
<sequence>CAFLWFAFFKIRLNRCGEMWSKRKASEADGSGIPVKRSLVGSLRKKLEVDEAPKSTTVTPEKAAKSLADIRVKTLEEIRQEKAKRQGGTPARLPAAGQRDTEEQGRETTPSQAVCTSAFSQAQPLRKRRQSEEGKPNADELPTKRRLLGENKIQSILTPSGGGQVKWQEPVQKAKPLEEIHIKTLEEIRREKALQIQRREESVPAPPAPPAPAPAQRRLIRIPKLRAPAEEEMTHVESSTSVPEAACAPAGKRKAAEMCCCAVCATADGTEEPPAKVAAVAAAPAQPEDTVVTTPEAETSPDR</sequence>
<keyword evidence="3" id="KW-1185">Reference proteome</keyword>
<dbReference type="AlphaFoldDB" id="A0A2P4SFP2"/>
<gene>
    <name evidence="2" type="ORF">CIB84_013323</name>
</gene>
<feature type="compositionally biased region" description="Basic and acidic residues" evidence="1">
    <location>
        <begin position="130"/>
        <end position="149"/>
    </location>
</feature>
<accession>A0A2P4SFP2</accession>
<feature type="region of interest" description="Disordered" evidence="1">
    <location>
        <begin position="81"/>
        <end position="150"/>
    </location>
</feature>
<feature type="non-terminal residue" evidence="2">
    <location>
        <position position="1"/>
    </location>
</feature>
<proteinExistence type="predicted"/>
<organism evidence="2 3">
    <name type="scientific">Bambusicola thoracicus</name>
    <name type="common">Chinese bamboo-partridge</name>
    <name type="synonym">Perdix thoracica</name>
    <dbReference type="NCBI Taxonomy" id="9083"/>
    <lineage>
        <taxon>Eukaryota</taxon>
        <taxon>Metazoa</taxon>
        <taxon>Chordata</taxon>
        <taxon>Craniata</taxon>
        <taxon>Vertebrata</taxon>
        <taxon>Euteleostomi</taxon>
        <taxon>Archelosauria</taxon>
        <taxon>Archosauria</taxon>
        <taxon>Dinosauria</taxon>
        <taxon>Saurischia</taxon>
        <taxon>Theropoda</taxon>
        <taxon>Coelurosauria</taxon>
        <taxon>Aves</taxon>
        <taxon>Neognathae</taxon>
        <taxon>Galloanserae</taxon>
        <taxon>Galliformes</taxon>
        <taxon>Phasianidae</taxon>
        <taxon>Perdicinae</taxon>
        <taxon>Bambusicola</taxon>
    </lineage>
</organism>